<dbReference type="PANTHER" id="PTHR12001">
    <property type="entry name" value="GERANYLGERANYL PYROPHOSPHATE SYNTHASE"/>
    <property type="match status" value="1"/>
</dbReference>
<organism evidence="8">
    <name type="scientific">Mycobacterium sp. (strain MCS)</name>
    <dbReference type="NCBI Taxonomy" id="164756"/>
    <lineage>
        <taxon>Bacteria</taxon>
        <taxon>Bacillati</taxon>
        <taxon>Actinomycetota</taxon>
        <taxon>Actinomycetes</taxon>
        <taxon>Mycobacteriales</taxon>
        <taxon>Mycobacteriaceae</taxon>
        <taxon>Mycobacterium</taxon>
    </lineage>
</organism>
<evidence type="ECO:0000313" key="8">
    <source>
        <dbReference type="EMBL" id="ABG08360.1"/>
    </source>
</evidence>
<dbReference type="GO" id="GO:0004659">
    <property type="term" value="F:prenyltransferase activity"/>
    <property type="evidence" value="ECO:0007669"/>
    <property type="project" value="InterPro"/>
</dbReference>
<dbReference type="InterPro" id="IPR008949">
    <property type="entry name" value="Isoprenoid_synthase_dom_sf"/>
</dbReference>
<protein>
    <submittedName>
        <fullName evidence="8">Polyprenyl synthetase</fullName>
    </submittedName>
</protein>
<evidence type="ECO:0000256" key="3">
    <source>
        <dbReference type="ARBA" id="ARBA00006706"/>
    </source>
</evidence>
<dbReference type="AlphaFoldDB" id="A0A5Q5BJE0"/>
<gene>
    <name evidence="8" type="ordered locus">Mmcs_2252</name>
</gene>
<keyword evidence="6" id="KW-0460">Magnesium</keyword>
<dbReference type="KEGG" id="mmc:Mmcs_2252"/>
<evidence type="ECO:0000256" key="7">
    <source>
        <dbReference type="RuleBase" id="RU004466"/>
    </source>
</evidence>
<keyword evidence="4 7" id="KW-0808">Transferase</keyword>
<dbReference type="SUPFAM" id="SSF48576">
    <property type="entry name" value="Terpenoid synthases"/>
    <property type="match status" value="1"/>
</dbReference>
<dbReference type="PROSITE" id="PS00444">
    <property type="entry name" value="POLYPRENYL_SYNTHASE_2"/>
    <property type="match status" value="1"/>
</dbReference>
<dbReference type="EMBL" id="CP000384">
    <property type="protein sequence ID" value="ABG08360.1"/>
    <property type="molecule type" value="Genomic_DNA"/>
</dbReference>
<evidence type="ECO:0000256" key="4">
    <source>
        <dbReference type="ARBA" id="ARBA00022679"/>
    </source>
</evidence>
<keyword evidence="5" id="KW-0479">Metal-binding</keyword>
<reference evidence="8" key="1">
    <citation type="submission" date="2006-06" db="EMBL/GenBank/DDBJ databases">
        <title>Complete sequence of chromosome of Mycobacterium sp. MCS.</title>
        <authorList>
            <consortium name="US DOE Joint Genome Institute"/>
            <person name="Copeland A."/>
            <person name="Lucas S."/>
            <person name="Lapidus A."/>
            <person name="Barry K."/>
            <person name="Detter J.C."/>
            <person name="Glavina del Rio T."/>
            <person name="Hammon N."/>
            <person name="Israni S."/>
            <person name="Dalin E."/>
            <person name="Tice H."/>
            <person name="Pitluck S."/>
            <person name="Martinez M."/>
            <person name="Schmutz J."/>
            <person name="Larimer F."/>
            <person name="Land M."/>
            <person name="Hauser L."/>
            <person name="Kyrpides N."/>
            <person name="Kim E."/>
            <person name="Miller C.D."/>
            <person name="Hughes J.E."/>
            <person name="Anderson A.J."/>
            <person name="Sims R.C."/>
            <person name="Richardson P."/>
        </authorList>
    </citation>
    <scope>NUCLEOTIDE SEQUENCE [LARGE SCALE GENOMIC DNA]</scope>
    <source>
        <strain evidence="8">MCS</strain>
    </source>
</reference>
<evidence type="ECO:0000256" key="2">
    <source>
        <dbReference type="ARBA" id="ARBA00005128"/>
    </source>
</evidence>
<sequence length="418" mass="44160">MSDDQVRFGRTVAGFATVGIYNVAAAGGRAVCRQASITPYTRGATPSGSEDVVPDIDQTEFLSDLEEHLHAVVRDTVAEPLRSIDENLGTVAALCQSAVQSGGKRLRPRFAYWAWRVGAPADAAPQPLIRLAAALELLHAAILVHDDVIDASEVRRGQPSVRAALTAGHRRDAGWGDATDFGDNMALLVGDLLWSAAHDTFDDAVAGLPAGIAQRTSRAFRTMRVEVLAGQLLELRAQAGRDYHADTAEKILRYKTSAYTVERPVELGLELAGSASPATAQTLRDYAGAVGQAFQLRDDLADLFGTTKTSGKRTGDDIRAGKPTELLGAAYELADDLDRSLLATIVGDATADQAAIAEVQTVVLQCGAADRVGRRIADLVATARRAIADLSASADPTALAGLSDMLAECTELSFLPAE</sequence>
<proteinExistence type="inferred from homology"/>
<dbReference type="GO" id="GO:0046872">
    <property type="term" value="F:metal ion binding"/>
    <property type="evidence" value="ECO:0007669"/>
    <property type="project" value="UniProtKB-KW"/>
</dbReference>
<evidence type="ECO:0000256" key="6">
    <source>
        <dbReference type="ARBA" id="ARBA00022842"/>
    </source>
</evidence>
<dbReference type="InterPro" id="IPR000092">
    <property type="entry name" value="Polyprenyl_synt"/>
</dbReference>
<dbReference type="PANTHER" id="PTHR12001:SF85">
    <property type="entry name" value="SHORT CHAIN ISOPRENYL DIPHOSPHATE SYNTHASE"/>
    <property type="match status" value="1"/>
</dbReference>
<comment type="similarity">
    <text evidence="3 7">Belongs to the FPP/GGPP synthase family.</text>
</comment>
<evidence type="ECO:0000256" key="1">
    <source>
        <dbReference type="ARBA" id="ARBA00001946"/>
    </source>
</evidence>
<evidence type="ECO:0000256" key="5">
    <source>
        <dbReference type="ARBA" id="ARBA00022723"/>
    </source>
</evidence>
<comment type="cofactor">
    <cofactor evidence="1">
        <name>Mg(2+)</name>
        <dbReference type="ChEBI" id="CHEBI:18420"/>
    </cofactor>
</comment>
<dbReference type="InterPro" id="IPR033749">
    <property type="entry name" value="Polyprenyl_synt_CS"/>
</dbReference>
<dbReference type="SFLD" id="SFLDS00005">
    <property type="entry name" value="Isoprenoid_Synthase_Type_I"/>
    <property type="match status" value="1"/>
</dbReference>
<dbReference type="PROSITE" id="PS00723">
    <property type="entry name" value="POLYPRENYL_SYNTHASE_1"/>
    <property type="match status" value="1"/>
</dbReference>
<comment type="pathway">
    <text evidence="2">Isoprenoid biosynthesis.</text>
</comment>
<accession>A0A5Q5BJE0</accession>
<dbReference type="Pfam" id="PF00348">
    <property type="entry name" value="polyprenyl_synt"/>
    <property type="match status" value="1"/>
</dbReference>
<dbReference type="Gene3D" id="1.10.600.10">
    <property type="entry name" value="Farnesyl Diphosphate Synthase"/>
    <property type="match status" value="1"/>
</dbReference>
<dbReference type="GO" id="GO:0008299">
    <property type="term" value="P:isoprenoid biosynthetic process"/>
    <property type="evidence" value="ECO:0007669"/>
    <property type="project" value="InterPro"/>
</dbReference>
<name>A0A5Q5BJE0_MYCSS</name>